<evidence type="ECO:0000313" key="11">
    <source>
        <dbReference type="EMBL" id="SFH97085.1"/>
    </source>
</evidence>
<dbReference type="Pfam" id="PF00924">
    <property type="entry name" value="MS_channel_2nd"/>
    <property type="match status" value="1"/>
</dbReference>
<dbReference type="InterPro" id="IPR023408">
    <property type="entry name" value="MscS_beta-dom_sf"/>
</dbReference>
<feature type="transmembrane region" description="Helical" evidence="7">
    <location>
        <begin position="218"/>
        <end position="241"/>
    </location>
</feature>
<keyword evidence="7" id="KW-0407">Ion channel</keyword>
<feature type="domain" description="Mechanosensitive ion channel MscS" evidence="9">
    <location>
        <begin position="265"/>
        <end position="330"/>
    </location>
</feature>
<feature type="transmembrane region" description="Helical" evidence="7">
    <location>
        <begin position="181"/>
        <end position="198"/>
    </location>
</feature>
<dbReference type="SUPFAM" id="SSF82861">
    <property type="entry name" value="Mechanosensitive channel protein MscS (YggB), transmembrane region"/>
    <property type="match status" value="1"/>
</dbReference>
<dbReference type="InterPro" id="IPR010920">
    <property type="entry name" value="LSM_dom_sf"/>
</dbReference>
<dbReference type="AlphaFoldDB" id="A0A1I3EDQ4"/>
<dbReference type="GO" id="GO:0005886">
    <property type="term" value="C:plasma membrane"/>
    <property type="evidence" value="ECO:0007669"/>
    <property type="project" value="UniProtKB-SubCell"/>
</dbReference>
<dbReference type="STRING" id="1114924.SAMN05216258_103317"/>
<comment type="subunit">
    <text evidence="7">Homoheptamer.</text>
</comment>
<dbReference type="GO" id="GO:0008381">
    <property type="term" value="F:mechanosensitive monoatomic ion channel activity"/>
    <property type="evidence" value="ECO:0007669"/>
    <property type="project" value="InterPro"/>
</dbReference>
<evidence type="ECO:0000259" key="10">
    <source>
        <dbReference type="Pfam" id="PF21082"/>
    </source>
</evidence>
<dbReference type="EMBL" id="FOQH01000003">
    <property type="protein sequence ID" value="SFH97085.1"/>
    <property type="molecule type" value="Genomic_DNA"/>
</dbReference>
<keyword evidence="6 7" id="KW-0472">Membrane</keyword>
<evidence type="ECO:0000256" key="3">
    <source>
        <dbReference type="ARBA" id="ARBA00022475"/>
    </source>
</evidence>
<dbReference type="SUPFAM" id="SSF50182">
    <property type="entry name" value="Sm-like ribonucleoproteins"/>
    <property type="match status" value="1"/>
</dbReference>
<comment type="subcellular location">
    <subcellularLocation>
        <location evidence="7">Cell inner membrane</location>
        <topology evidence="7">Multi-pass membrane protein</topology>
    </subcellularLocation>
    <subcellularLocation>
        <location evidence="1">Cell membrane</location>
        <topology evidence="1">Multi-pass membrane protein</topology>
    </subcellularLocation>
</comment>
<keyword evidence="3" id="KW-1003">Cell membrane</keyword>
<dbReference type="RefSeq" id="WP_092859097.1">
    <property type="nucleotide sequence ID" value="NZ_FOQH01000003.1"/>
</dbReference>
<evidence type="ECO:0000256" key="5">
    <source>
        <dbReference type="ARBA" id="ARBA00022989"/>
    </source>
</evidence>
<evidence type="ECO:0000256" key="4">
    <source>
        <dbReference type="ARBA" id="ARBA00022692"/>
    </source>
</evidence>
<dbReference type="InterPro" id="IPR049278">
    <property type="entry name" value="MS_channel_C"/>
</dbReference>
<dbReference type="OrthoDB" id="9814206at2"/>
<sequence length="464" mass="48868">MPHRPSPVPGRRLRLALSALLAAVLLLAAPALLRAQDAGENPPVPAAVLAPGTPLEALVLRLLPLTEPELAAAAAAWQTRVQAKTAETAEAQIAVMGGADPATVRLAELKAERKALFDRYAAVLDAWEKKGGDPAAVQKLRDYRTAILVDETRTATPAMLAREALDWLLAADGGLAVLKDLAVVAAAFVGLVIAARFVRGLVRRWIGRVPNLSRLMQAFIVVAIYWVVLAIGLMVVLSALGVDVTPVFALIGGASFILAFALQSTLGNLASGLMIMINRPFDEGDYVDVGGVAGTVRSVSIMSTTVVTPDNQVIVIPNANVWGNVITNVTISPTRRVDLTFGIAYEDSIEKAQAVLEQVVAAHPLVLEEPAPVIRVGALGPSSVDFICRPWVKGADYWTVHWDLTRQVKEAFDAAGISIPYPQQDLHVRTAVAPAALTGAASPPSARKGAPTDAPAADGDAETP</sequence>
<keyword evidence="7" id="KW-0997">Cell inner membrane</keyword>
<feature type="transmembrane region" description="Helical" evidence="7">
    <location>
        <begin position="247"/>
        <end position="270"/>
    </location>
</feature>
<keyword evidence="5 7" id="KW-1133">Transmembrane helix</keyword>
<keyword evidence="7" id="KW-0406">Ion transport</keyword>
<dbReference type="SUPFAM" id="SSF82689">
    <property type="entry name" value="Mechanosensitive channel protein MscS (YggB), C-terminal domain"/>
    <property type="match status" value="1"/>
</dbReference>
<keyword evidence="12" id="KW-1185">Reference proteome</keyword>
<dbReference type="Pfam" id="PF21082">
    <property type="entry name" value="MS_channel_3rd"/>
    <property type="match status" value="1"/>
</dbReference>
<keyword evidence="7" id="KW-0813">Transport</keyword>
<dbReference type="InterPro" id="IPR006685">
    <property type="entry name" value="MscS_channel_2nd"/>
</dbReference>
<feature type="domain" description="Mechanosensitive ion channel MscS C-terminal" evidence="10">
    <location>
        <begin position="337"/>
        <end position="419"/>
    </location>
</feature>
<accession>A0A1I3EDQ4</accession>
<evidence type="ECO:0000313" key="12">
    <source>
        <dbReference type="Proteomes" id="UP000199377"/>
    </source>
</evidence>
<evidence type="ECO:0000256" key="6">
    <source>
        <dbReference type="ARBA" id="ARBA00023136"/>
    </source>
</evidence>
<protein>
    <recommendedName>
        <fullName evidence="7">Small-conductance mechanosensitive channel</fullName>
    </recommendedName>
</protein>
<keyword evidence="4 7" id="KW-0812">Transmembrane</keyword>
<dbReference type="InterPro" id="IPR045275">
    <property type="entry name" value="MscS_archaea/bacteria_type"/>
</dbReference>
<dbReference type="Proteomes" id="UP000199377">
    <property type="component" value="Unassembled WGS sequence"/>
</dbReference>
<reference evidence="11 12" key="1">
    <citation type="submission" date="2016-10" db="EMBL/GenBank/DDBJ databases">
        <authorList>
            <person name="de Groot N.N."/>
        </authorList>
    </citation>
    <scope>NUCLEOTIDE SEQUENCE [LARGE SCALE GENOMIC DNA]</scope>
    <source>
        <strain evidence="11 12">CGMCC 1.11030</strain>
    </source>
</reference>
<evidence type="ECO:0000256" key="1">
    <source>
        <dbReference type="ARBA" id="ARBA00004651"/>
    </source>
</evidence>
<feature type="region of interest" description="Disordered" evidence="8">
    <location>
        <begin position="438"/>
        <end position="464"/>
    </location>
</feature>
<dbReference type="Gene3D" id="1.10.287.1260">
    <property type="match status" value="1"/>
</dbReference>
<comment type="function">
    <text evidence="7">Mechanosensitive channel that participates in the regulation of osmotic pressure changes within the cell, opening in response to stretch forces in the membrane lipid bilayer, without the need for other proteins. Contributes to normal resistance to hypoosmotic shock. Forms an ion channel of 1.0 nanosiemens conductance with a slight preference for anions.</text>
</comment>
<dbReference type="InterPro" id="IPR011014">
    <property type="entry name" value="MscS_channel_TM-2"/>
</dbReference>
<evidence type="ECO:0000256" key="2">
    <source>
        <dbReference type="ARBA" id="ARBA00008017"/>
    </source>
</evidence>
<organism evidence="11 12">
    <name type="scientific">Albimonas pacifica</name>
    <dbReference type="NCBI Taxonomy" id="1114924"/>
    <lineage>
        <taxon>Bacteria</taxon>
        <taxon>Pseudomonadati</taxon>
        <taxon>Pseudomonadota</taxon>
        <taxon>Alphaproteobacteria</taxon>
        <taxon>Rhodobacterales</taxon>
        <taxon>Paracoccaceae</taxon>
        <taxon>Albimonas</taxon>
    </lineage>
</organism>
<evidence type="ECO:0000259" key="9">
    <source>
        <dbReference type="Pfam" id="PF00924"/>
    </source>
</evidence>
<gene>
    <name evidence="11" type="ORF">SAMN05216258_103317</name>
</gene>
<dbReference type="InterPro" id="IPR011066">
    <property type="entry name" value="MscS_channel_C_sf"/>
</dbReference>
<proteinExistence type="inferred from homology"/>
<dbReference type="PANTHER" id="PTHR30221">
    <property type="entry name" value="SMALL-CONDUCTANCE MECHANOSENSITIVE CHANNEL"/>
    <property type="match status" value="1"/>
</dbReference>
<comment type="caution">
    <text evidence="7">Lacks conserved residue(s) required for the propagation of feature annotation.</text>
</comment>
<comment type="similarity">
    <text evidence="2 7">Belongs to the MscS (TC 1.A.23) family.</text>
</comment>
<evidence type="ECO:0000256" key="8">
    <source>
        <dbReference type="SAM" id="MobiDB-lite"/>
    </source>
</evidence>
<dbReference type="PANTHER" id="PTHR30221:SF1">
    <property type="entry name" value="SMALL-CONDUCTANCE MECHANOSENSITIVE CHANNEL"/>
    <property type="match status" value="1"/>
</dbReference>
<feature type="compositionally biased region" description="Low complexity" evidence="8">
    <location>
        <begin position="438"/>
        <end position="458"/>
    </location>
</feature>
<evidence type="ECO:0000256" key="7">
    <source>
        <dbReference type="RuleBase" id="RU369025"/>
    </source>
</evidence>
<dbReference type="Gene3D" id="3.30.70.100">
    <property type="match status" value="1"/>
</dbReference>
<dbReference type="Gene3D" id="2.30.30.60">
    <property type="match status" value="1"/>
</dbReference>
<name>A0A1I3EDQ4_9RHOB</name>